<dbReference type="EC" id="3.4.11.-" evidence="10"/>
<keyword evidence="7 9" id="KW-0862">Zinc</keyword>
<dbReference type="SUPFAM" id="SSF101821">
    <property type="entry name" value="Aminopeptidase/glucanase lid domain"/>
    <property type="match status" value="1"/>
</dbReference>
<dbReference type="NCBIfam" id="NF002600">
    <property type="entry name" value="PRK02256.1"/>
    <property type="match status" value="1"/>
</dbReference>
<keyword evidence="6 9" id="KW-0378">Hydrolase</keyword>
<evidence type="ECO:0000256" key="9">
    <source>
        <dbReference type="RuleBase" id="RU004386"/>
    </source>
</evidence>
<comment type="caution">
    <text evidence="11">The sequence shown here is derived from an EMBL/GenBank/DDBJ whole genome shotgun (WGS) entry which is preliminary data.</text>
</comment>
<keyword evidence="4 9" id="KW-0645">Protease</keyword>
<sequence>MTKKKEKKSKFAYEKKNGWTLIDKKREKSIFDFNEKYIKYLSVCKTEREVIDNAVKESKKKGFKEGKGKKFYIVNRGKSACFVIIGKEPIDNGVRIIGSHVDSPRLDLKQNPIYEDIELALLKTHYYGGIKKFQWVTIPLAIHGIIIKANGEKVNITIGEDENDPVFTITDILPHLSYKIQGTKKIGEAIPGENLNILIGSIPVKDKDEKTKVKENLLHILNEKYGIIEEDFLSAEIEIVPAGKARDIGFDRSLVGGYGHDDRVCAFTSLEALFDAKTPVYTTIIYFSDKEEIGSDGNTGAKSKFIEDVILKTIENVGLKPTYTLLRKVINNSQALSSDVNAAIDPTYKSVNEINNACKLNYGIVLTKYTGAGGKYGANDCHAEFFGKMRIMFNKRKIVWQTGELGKVDEGGGGTIAKFLGEVGIETIDCGTPVLCMHSPFEVVSKFDVYETYRG</sequence>
<dbReference type="GO" id="GO:0006508">
    <property type="term" value="P:proteolysis"/>
    <property type="evidence" value="ECO:0007669"/>
    <property type="project" value="UniProtKB-KW"/>
</dbReference>
<dbReference type="GO" id="GO:0008237">
    <property type="term" value="F:metallopeptidase activity"/>
    <property type="evidence" value="ECO:0007669"/>
    <property type="project" value="UniProtKB-KW"/>
</dbReference>
<evidence type="ECO:0000256" key="3">
    <source>
        <dbReference type="ARBA" id="ARBA00022438"/>
    </source>
</evidence>
<dbReference type="SUPFAM" id="SSF53187">
    <property type="entry name" value="Zn-dependent exopeptidases"/>
    <property type="match status" value="1"/>
</dbReference>
<evidence type="ECO:0000256" key="7">
    <source>
        <dbReference type="ARBA" id="ARBA00022833"/>
    </source>
</evidence>
<dbReference type="InterPro" id="IPR001948">
    <property type="entry name" value="Peptidase_M18"/>
</dbReference>
<evidence type="ECO:0000256" key="1">
    <source>
        <dbReference type="ARBA" id="ARBA00001947"/>
    </source>
</evidence>
<evidence type="ECO:0000256" key="4">
    <source>
        <dbReference type="ARBA" id="ARBA00022670"/>
    </source>
</evidence>
<dbReference type="FunFam" id="2.30.250.10:FF:000006">
    <property type="entry name" value="Probable M18 family aminopeptidase 1"/>
    <property type="match status" value="1"/>
</dbReference>
<reference evidence="11 12" key="1">
    <citation type="submission" date="2018-06" db="EMBL/GenBank/DDBJ databases">
        <title>Extensive metabolic versatility and redundancy in microbially diverse, dynamic hydrothermal sediments.</title>
        <authorList>
            <person name="Dombrowski N."/>
            <person name="Teske A."/>
            <person name="Baker B.J."/>
        </authorList>
    </citation>
    <scope>NUCLEOTIDE SEQUENCE [LARGE SCALE GENOMIC DNA]</scope>
    <source>
        <strain evidence="11">B10_G13</strain>
    </source>
</reference>
<evidence type="ECO:0000313" key="12">
    <source>
        <dbReference type="Proteomes" id="UP000271125"/>
    </source>
</evidence>
<dbReference type="PANTHER" id="PTHR28570">
    <property type="entry name" value="ASPARTYL AMINOPEPTIDASE"/>
    <property type="match status" value="1"/>
</dbReference>
<evidence type="ECO:0000313" key="11">
    <source>
        <dbReference type="EMBL" id="RKX71453.1"/>
    </source>
</evidence>
<dbReference type="GO" id="GO:0008270">
    <property type="term" value="F:zinc ion binding"/>
    <property type="evidence" value="ECO:0007669"/>
    <property type="project" value="InterPro"/>
</dbReference>
<dbReference type="Gene3D" id="3.40.630.10">
    <property type="entry name" value="Zn peptidases"/>
    <property type="match status" value="1"/>
</dbReference>
<dbReference type="InterPro" id="IPR023358">
    <property type="entry name" value="Peptidase_M18_dom2"/>
</dbReference>
<name>A0A660SL49_UNCT6</name>
<dbReference type="PANTHER" id="PTHR28570:SF2">
    <property type="entry name" value="M18 FAMILY AMINOPEPTIDASE 1-RELATED"/>
    <property type="match status" value="1"/>
</dbReference>
<dbReference type="PRINTS" id="PR00932">
    <property type="entry name" value="AMINO1PTASE"/>
</dbReference>
<proteinExistence type="inferred from homology"/>
<evidence type="ECO:0000256" key="5">
    <source>
        <dbReference type="ARBA" id="ARBA00022723"/>
    </source>
</evidence>
<feature type="non-terminal residue" evidence="11">
    <location>
        <position position="455"/>
    </location>
</feature>
<evidence type="ECO:0000256" key="10">
    <source>
        <dbReference type="RuleBase" id="RU004387"/>
    </source>
</evidence>
<dbReference type="Pfam" id="PF02127">
    <property type="entry name" value="Peptidase_M18"/>
    <property type="match status" value="1"/>
</dbReference>
<comment type="cofactor">
    <cofactor evidence="1 10">
        <name>Zn(2+)</name>
        <dbReference type="ChEBI" id="CHEBI:29105"/>
    </cofactor>
</comment>
<keyword evidence="5 9" id="KW-0479">Metal-binding</keyword>
<evidence type="ECO:0000256" key="8">
    <source>
        <dbReference type="ARBA" id="ARBA00023049"/>
    </source>
</evidence>
<evidence type="ECO:0000256" key="6">
    <source>
        <dbReference type="ARBA" id="ARBA00022801"/>
    </source>
</evidence>
<dbReference type="EMBL" id="QNBD01000089">
    <property type="protein sequence ID" value="RKX71453.1"/>
    <property type="molecule type" value="Genomic_DNA"/>
</dbReference>
<dbReference type="AlphaFoldDB" id="A0A660SL49"/>
<accession>A0A660SL49</accession>
<dbReference type="GO" id="GO:0005737">
    <property type="term" value="C:cytoplasm"/>
    <property type="evidence" value="ECO:0007669"/>
    <property type="project" value="UniProtKB-ARBA"/>
</dbReference>
<dbReference type="GO" id="GO:0004177">
    <property type="term" value="F:aminopeptidase activity"/>
    <property type="evidence" value="ECO:0007669"/>
    <property type="project" value="UniProtKB-KW"/>
</dbReference>
<dbReference type="Gene3D" id="2.30.250.10">
    <property type="entry name" value="Aminopeptidase i, Domain 2"/>
    <property type="match status" value="1"/>
</dbReference>
<keyword evidence="3 9" id="KW-0031">Aminopeptidase</keyword>
<protein>
    <recommendedName>
        <fullName evidence="10">M18 family aminopeptidase</fullName>
        <ecNumber evidence="10">3.4.11.-</ecNumber>
    </recommendedName>
</protein>
<gene>
    <name evidence="11" type="ORF">DRP43_02440</name>
</gene>
<evidence type="ECO:0000256" key="2">
    <source>
        <dbReference type="ARBA" id="ARBA00008290"/>
    </source>
</evidence>
<keyword evidence="8 9" id="KW-0482">Metalloprotease</keyword>
<organism evidence="11 12">
    <name type="scientific">candidate division TA06 bacterium</name>
    <dbReference type="NCBI Taxonomy" id="2250710"/>
    <lineage>
        <taxon>Bacteria</taxon>
        <taxon>Bacteria division TA06</taxon>
    </lineage>
</organism>
<comment type="similarity">
    <text evidence="2 9">Belongs to the peptidase M18 family.</text>
</comment>
<dbReference type="Proteomes" id="UP000271125">
    <property type="component" value="Unassembled WGS sequence"/>
</dbReference>